<dbReference type="GO" id="GO:0006426">
    <property type="term" value="P:glycyl-tRNA aminoacylation"/>
    <property type="evidence" value="ECO:0007669"/>
    <property type="project" value="UniProtKB-UniRule"/>
</dbReference>
<gene>
    <name evidence="8" type="primary">glyQ</name>
    <name evidence="9" type="ORF">IMF26_05405</name>
</gene>
<evidence type="ECO:0000256" key="6">
    <source>
        <dbReference type="ARBA" id="ARBA00023146"/>
    </source>
</evidence>
<dbReference type="PANTHER" id="PTHR30075">
    <property type="entry name" value="GLYCYL-TRNA SYNTHETASE"/>
    <property type="match status" value="1"/>
</dbReference>
<dbReference type="PRINTS" id="PR01044">
    <property type="entry name" value="TRNASYNTHGA"/>
</dbReference>
<proteinExistence type="inferred from homology"/>
<dbReference type="PROSITE" id="PS50861">
    <property type="entry name" value="AA_TRNA_LIGASE_II_GLYAB"/>
    <property type="match status" value="1"/>
</dbReference>
<dbReference type="GO" id="GO:0016740">
    <property type="term" value="F:transferase activity"/>
    <property type="evidence" value="ECO:0007669"/>
    <property type="project" value="UniProtKB-ARBA"/>
</dbReference>
<keyword evidence="6 8" id="KW-0030">Aminoacyl-tRNA synthetase</keyword>
<comment type="subunit">
    <text evidence="8">Tetramer of two alpha and two beta subunits.</text>
</comment>
<dbReference type="PANTHER" id="PTHR30075:SF2">
    <property type="entry name" value="GLYCINE--TRNA LIGASE, CHLOROPLASTIC_MITOCHONDRIAL 2"/>
    <property type="match status" value="1"/>
</dbReference>
<dbReference type="NCBIfam" id="NF006827">
    <property type="entry name" value="PRK09348.1"/>
    <property type="match status" value="1"/>
</dbReference>
<dbReference type="KEGG" id="fcz:IMF26_05405"/>
<keyword evidence="8" id="KW-0963">Cytoplasm</keyword>
<dbReference type="EC" id="6.1.1.14" evidence="8"/>
<organism evidence="9">
    <name type="scientific">Candidatus Fermentithermobacillus carboniphilus</name>
    <dbReference type="NCBI Taxonomy" id="3085328"/>
    <lineage>
        <taxon>Bacteria</taxon>
        <taxon>Bacillati</taxon>
        <taxon>Bacillota</taxon>
        <taxon>Candidatus Fermentithermobacillia</taxon>
        <taxon>Candidatus Fermentithermobacillales</taxon>
        <taxon>Candidatus Fermentithermobacillaceae</taxon>
        <taxon>Candidatus Fermentithermobacillus</taxon>
    </lineage>
</organism>
<evidence type="ECO:0000256" key="3">
    <source>
        <dbReference type="ARBA" id="ARBA00022741"/>
    </source>
</evidence>
<dbReference type="Pfam" id="PF02091">
    <property type="entry name" value="tRNA-synt_2e"/>
    <property type="match status" value="1"/>
</dbReference>
<evidence type="ECO:0000256" key="4">
    <source>
        <dbReference type="ARBA" id="ARBA00022840"/>
    </source>
</evidence>
<evidence type="ECO:0000256" key="2">
    <source>
        <dbReference type="ARBA" id="ARBA00022598"/>
    </source>
</evidence>
<dbReference type="GO" id="GO:0005829">
    <property type="term" value="C:cytosol"/>
    <property type="evidence" value="ECO:0007669"/>
    <property type="project" value="TreeGrafter"/>
</dbReference>
<comment type="subcellular location">
    <subcellularLocation>
        <location evidence="8">Cytoplasm</location>
    </subcellularLocation>
</comment>
<evidence type="ECO:0000256" key="8">
    <source>
        <dbReference type="HAMAP-Rule" id="MF_00254"/>
    </source>
</evidence>
<keyword evidence="4 8" id="KW-0067">ATP-binding</keyword>
<dbReference type="InterPro" id="IPR045864">
    <property type="entry name" value="aa-tRNA-synth_II/BPL/LPL"/>
</dbReference>
<comment type="catalytic activity">
    <reaction evidence="7 8">
        <text>tRNA(Gly) + glycine + ATP = glycyl-tRNA(Gly) + AMP + diphosphate</text>
        <dbReference type="Rhea" id="RHEA:16013"/>
        <dbReference type="Rhea" id="RHEA-COMP:9664"/>
        <dbReference type="Rhea" id="RHEA-COMP:9683"/>
        <dbReference type="ChEBI" id="CHEBI:30616"/>
        <dbReference type="ChEBI" id="CHEBI:33019"/>
        <dbReference type="ChEBI" id="CHEBI:57305"/>
        <dbReference type="ChEBI" id="CHEBI:78442"/>
        <dbReference type="ChEBI" id="CHEBI:78522"/>
        <dbReference type="ChEBI" id="CHEBI:456215"/>
        <dbReference type="EC" id="6.1.1.14"/>
    </reaction>
</comment>
<keyword evidence="2 8" id="KW-0436">Ligase</keyword>
<keyword evidence="3 8" id="KW-0547">Nucleotide-binding</keyword>
<dbReference type="AlphaFoldDB" id="A0AAT9LEP6"/>
<name>A0AAT9LEP6_9FIRM</name>
<dbReference type="NCBIfam" id="TIGR00388">
    <property type="entry name" value="glyQ"/>
    <property type="match status" value="1"/>
</dbReference>
<dbReference type="GO" id="GO:0140096">
    <property type="term" value="F:catalytic activity, acting on a protein"/>
    <property type="evidence" value="ECO:0007669"/>
    <property type="project" value="UniProtKB-ARBA"/>
</dbReference>
<evidence type="ECO:0000313" key="9">
    <source>
        <dbReference type="EMBL" id="QUL99475.1"/>
    </source>
</evidence>
<dbReference type="HAMAP" id="MF_00254">
    <property type="entry name" value="Gly_tRNA_synth_alpha"/>
    <property type="match status" value="1"/>
</dbReference>
<reference evidence="9" key="2">
    <citation type="journal article" date="2023" name="Biology">
        <title>Prokaryotic Life Associated with Coal-Fire Gas Vents Revealed by Metagenomics.</title>
        <authorList>
            <person name="Kadnikov V.V."/>
            <person name="Mardanov A.V."/>
            <person name="Beletsky A.V."/>
            <person name="Karnachuk O.V."/>
            <person name="Ravin N.V."/>
        </authorList>
    </citation>
    <scope>NUCLEOTIDE SEQUENCE</scope>
    <source>
        <strain evidence="9">Bu02</strain>
    </source>
</reference>
<dbReference type="Gene3D" id="1.20.58.180">
    <property type="entry name" value="Class II aaRS and biotin synthetases, domain 2"/>
    <property type="match status" value="1"/>
</dbReference>
<evidence type="ECO:0000256" key="1">
    <source>
        <dbReference type="ARBA" id="ARBA00008226"/>
    </source>
</evidence>
<comment type="similarity">
    <text evidence="1 8">Belongs to the class-II aminoacyl-tRNA synthetase family.</text>
</comment>
<protein>
    <recommendedName>
        <fullName evidence="8">Glycine--tRNA ligase alpha subunit</fullName>
        <ecNumber evidence="8">6.1.1.14</ecNumber>
    </recommendedName>
    <alternativeName>
        <fullName evidence="8">Glycyl-tRNA synthetase alpha subunit</fullName>
        <shortName evidence="8">GlyRS</shortName>
    </alternativeName>
</protein>
<dbReference type="InterPro" id="IPR002310">
    <property type="entry name" value="Gly-tRNA_ligase_asu"/>
</dbReference>
<evidence type="ECO:0000256" key="5">
    <source>
        <dbReference type="ARBA" id="ARBA00022917"/>
    </source>
</evidence>
<dbReference type="GO" id="GO:0004820">
    <property type="term" value="F:glycine-tRNA ligase activity"/>
    <property type="evidence" value="ECO:0007669"/>
    <property type="project" value="UniProtKB-UniRule"/>
</dbReference>
<dbReference type="EMBL" id="CP062796">
    <property type="protein sequence ID" value="QUL99475.1"/>
    <property type="molecule type" value="Genomic_DNA"/>
</dbReference>
<reference evidence="9" key="1">
    <citation type="submission" date="2020-10" db="EMBL/GenBank/DDBJ databases">
        <authorList>
            <person name="Kadnikov V."/>
            <person name="Beletsky A.V."/>
            <person name="Mardanov A.V."/>
            <person name="Karnachuk O.V."/>
            <person name="Ravin N.V."/>
        </authorList>
    </citation>
    <scope>NUCLEOTIDE SEQUENCE</scope>
    <source>
        <strain evidence="9">Bu02</strain>
    </source>
</reference>
<keyword evidence="5 8" id="KW-0648">Protein biosynthesis</keyword>
<dbReference type="GO" id="GO:0005524">
    <property type="term" value="F:ATP binding"/>
    <property type="evidence" value="ECO:0007669"/>
    <property type="project" value="UniProtKB-UniRule"/>
</dbReference>
<accession>A0AAT9LEP6</accession>
<dbReference type="InterPro" id="IPR006194">
    <property type="entry name" value="Gly-tRNA-synth_heterodimer"/>
</dbReference>
<sequence length="287" mass="33421">MGKFLYFRDVIASLEEFWAEQGCYIGQPYDVEKGAGTMNPLTFFKVLGPEPWNMAYVEPCRRPQDARYGDNPNRMGYYFQFQVIMKPPPDRIIEIYISSLERLGIKREEHDIRLVEDNWESPTLGASGLGWEVWLDGMEITQFTYFQEMGGIEVRPISAEITYGLERLTAYIQDLDNVWDIQVSPGLSYGDLFLQNEREGSIYGFEMADVEMLRTHFDHYEKESKRVLDAGLIYPAYDYALKCSHLFNLLDARGALSVSERQRCIARIRSLTRECAKKYMESRGYEF</sequence>
<evidence type="ECO:0000256" key="7">
    <source>
        <dbReference type="ARBA" id="ARBA00047937"/>
    </source>
</evidence>
<dbReference type="SUPFAM" id="SSF55681">
    <property type="entry name" value="Class II aaRS and biotin synthetases"/>
    <property type="match status" value="1"/>
</dbReference>
<dbReference type="Gene3D" id="3.30.930.10">
    <property type="entry name" value="Bira Bifunctional Protein, Domain 2"/>
    <property type="match status" value="1"/>
</dbReference>